<dbReference type="Pfam" id="PF00023">
    <property type="entry name" value="Ank"/>
    <property type="match status" value="1"/>
</dbReference>
<evidence type="ECO:0000313" key="2">
    <source>
        <dbReference type="EMBL" id="KAG6530112.1"/>
    </source>
</evidence>
<accession>A0A8J5HZU9</accession>
<dbReference type="Gene3D" id="3.40.50.12240">
    <property type="match status" value="1"/>
</dbReference>
<dbReference type="SMART" id="SM00248">
    <property type="entry name" value="ANK"/>
    <property type="match status" value="1"/>
</dbReference>
<keyword evidence="1" id="KW-0040">ANK repeat</keyword>
<dbReference type="SUPFAM" id="SSF52540">
    <property type="entry name" value="P-loop containing nucleoside triphosphate hydrolases"/>
    <property type="match status" value="1"/>
</dbReference>
<dbReference type="PROSITE" id="PS50088">
    <property type="entry name" value="ANK_REPEAT"/>
    <property type="match status" value="1"/>
</dbReference>
<name>A0A8J5HZU9_ZINOF</name>
<dbReference type="Gene3D" id="1.25.40.20">
    <property type="entry name" value="Ankyrin repeat-containing domain"/>
    <property type="match status" value="1"/>
</dbReference>
<gene>
    <name evidence="2" type="ORF">ZIOFF_012333</name>
</gene>
<protein>
    <submittedName>
        <fullName evidence="2">Uncharacterized protein</fullName>
    </submittedName>
</protein>
<feature type="repeat" description="ANK" evidence="1">
    <location>
        <begin position="44"/>
        <end position="76"/>
    </location>
</feature>
<evidence type="ECO:0000256" key="1">
    <source>
        <dbReference type="PROSITE-ProRule" id="PRU00023"/>
    </source>
</evidence>
<organism evidence="2 3">
    <name type="scientific">Zingiber officinale</name>
    <name type="common">Ginger</name>
    <name type="synonym">Amomum zingiber</name>
    <dbReference type="NCBI Taxonomy" id="94328"/>
    <lineage>
        <taxon>Eukaryota</taxon>
        <taxon>Viridiplantae</taxon>
        <taxon>Streptophyta</taxon>
        <taxon>Embryophyta</taxon>
        <taxon>Tracheophyta</taxon>
        <taxon>Spermatophyta</taxon>
        <taxon>Magnoliopsida</taxon>
        <taxon>Liliopsida</taxon>
        <taxon>Zingiberales</taxon>
        <taxon>Zingiberaceae</taxon>
        <taxon>Zingiber</taxon>
    </lineage>
</organism>
<dbReference type="InterPro" id="IPR036770">
    <property type="entry name" value="Ankyrin_rpt-contain_sf"/>
</dbReference>
<proteinExistence type="predicted"/>
<evidence type="ECO:0000313" key="3">
    <source>
        <dbReference type="Proteomes" id="UP000734854"/>
    </source>
</evidence>
<dbReference type="InterPro" id="IPR002110">
    <property type="entry name" value="Ankyrin_rpt"/>
</dbReference>
<keyword evidence="3" id="KW-1185">Reference proteome</keyword>
<dbReference type="InterPro" id="IPR027417">
    <property type="entry name" value="P-loop_NTPase"/>
</dbReference>
<dbReference type="Proteomes" id="UP000734854">
    <property type="component" value="Unassembled WGS sequence"/>
</dbReference>
<dbReference type="AlphaFoldDB" id="A0A8J5HZU9"/>
<sequence length="118" mass="12781">MGNSLECSASSERLVSVARDGDLIEACMLLEFNLGLVKYSTFRGLNSPLHFATAKGHNEIVTLLLENGSDVNLRNYCGQDVDILVPYQRGGKIGLFDGAGVGKTGFIMELMINNIRKG</sequence>
<dbReference type="EMBL" id="JACMSC010000003">
    <property type="protein sequence ID" value="KAG6530112.1"/>
    <property type="molecule type" value="Genomic_DNA"/>
</dbReference>
<dbReference type="PROSITE" id="PS50297">
    <property type="entry name" value="ANK_REP_REGION"/>
    <property type="match status" value="1"/>
</dbReference>
<reference evidence="2 3" key="1">
    <citation type="submission" date="2020-08" db="EMBL/GenBank/DDBJ databases">
        <title>Plant Genome Project.</title>
        <authorList>
            <person name="Zhang R.-G."/>
        </authorList>
    </citation>
    <scope>NUCLEOTIDE SEQUENCE [LARGE SCALE GENOMIC DNA]</scope>
    <source>
        <tissue evidence="2">Rhizome</tissue>
    </source>
</reference>
<comment type="caution">
    <text evidence="2">The sequence shown here is derived from an EMBL/GenBank/DDBJ whole genome shotgun (WGS) entry which is preliminary data.</text>
</comment>
<dbReference type="SUPFAM" id="SSF48403">
    <property type="entry name" value="Ankyrin repeat"/>
    <property type="match status" value="1"/>
</dbReference>